<protein>
    <submittedName>
        <fullName evidence="2">Uncharacterized protein</fullName>
    </submittedName>
</protein>
<name>A0A7W3ZFL0_9PSEU</name>
<organism evidence="2 3">
    <name type="scientific">Amycolatopsis dendrobii</name>
    <dbReference type="NCBI Taxonomy" id="2760662"/>
    <lineage>
        <taxon>Bacteria</taxon>
        <taxon>Bacillati</taxon>
        <taxon>Actinomycetota</taxon>
        <taxon>Actinomycetes</taxon>
        <taxon>Pseudonocardiales</taxon>
        <taxon>Pseudonocardiaceae</taxon>
        <taxon>Amycolatopsis</taxon>
    </lineage>
</organism>
<dbReference type="RefSeq" id="WP_182895878.1">
    <property type="nucleotide sequence ID" value="NZ_JACGZW010000018.1"/>
</dbReference>
<gene>
    <name evidence="2" type="ORF">H4281_39050</name>
</gene>
<evidence type="ECO:0000256" key="1">
    <source>
        <dbReference type="SAM" id="MobiDB-lite"/>
    </source>
</evidence>
<feature type="region of interest" description="Disordered" evidence="1">
    <location>
        <begin position="40"/>
        <end position="90"/>
    </location>
</feature>
<dbReference type="AlphaFoldDB" id="A0A7W3ZFL0"/>
<dbReference type="Proteomes" id="UP000526734">
    <property type="component" value="Unassembled WGS sequence"/>
</dbReference>
<evidence type="ECO:0000313" key="2">
    <source>
        <dbReference type="EMBL" id="MBB1159178.1"/>
    </source>
</evidence>
<evidence type="ECO:0000313" key="3">
    <source>
        <dbReference type="Proteomes" id="UP000526734"/>
    </source>
</evidence>
<keyword evidence="3" id="KW-1185">Reference proteome</keyword>
<comment type="caution">
    <text evidence="2">The sequence shown here is derived from an EMBL/GenBank/DDBJ whole genome shotgun (WGS) entry which is preliminary data.</text>
</comment>
<dbReference type="EMBL" id="JACGZW010000018">
    <property type="protein sequence ID" value="MBB1159178.1"/>
    <property type="molecule type" value="Genomic_DNA"/>
</dbReference>
<proteinExistence type="predicted"/>
<sequence length="90" mass="10058">MPDTISRQGATDREFIELICADPVWLRAEFDAIVAADGAPVLPPSHAGDFRPRDTGNPAAKRVPATLWRAWPPEHRERSPPARSRHTRQP</sequence>
<reference evidence="2 3" key="1">
    <citation type="submission" date="2020-08" db="EMBL/GenBank/DDBJ databases">
        <title>Amycolatopsis sp. nov. DR6-1 isolated from Dendrobium heterocarpum.</title>
        <authorList>
            <person name="Tedsree N."/>
            <person name="Kuncharoen N."/>
            <person name="Likhitwitayawuid K."/>
            <person name="Tanasupawat S."/>
        </authorList>
    </citation>
    <scope>NUCLEOTIDE SEQUENCE [LARGE SCALE GENOMIC DNA]</scope>
    <source>
        <strain evidence="2 3">DR6-1</strain>
    </source>
</reference>
<accession>A0A7W3ZFL0</accession>